<evidence type="ECO:0000256" key="3">
    <source>
        <dbReference type="HAMAP-Rule" id="MF_02071"/>
    </source>
</evidence>
<proteinExistence type="inferred from homology"/>
<dbReference type="PANTHER" id="PTHR34183">
    <property type="entry name" value="ENDOLYTIC PEPTIDOGLYCAN TRANSGLYCOSYLASE RLPA"/>
    <property type="match status" value="1"/>
</dbReference>
<name>A0ABX8ZB16_9SPHN</name>
<dbReference type="PANTHER" id="PTHR34183:SF8">
    <property type="entry name" value="ENDOLYTIC PEPTIDOGLYCAN TRANSGLYCOSYLASE RLPA-RELATED"/>
    <property type="match status" value="1"/>
</dbReference>
<evidence type="ECO:0000256" key="2">
    <source>
        <dbReference type="ARBA" id="ARBA00023316"/>
    </source>
</evidence>
<evidence type="ECO:0000256" key="4">
    <source>
        <dbReference type="RuleBase" id="RU003495"/>
    </source>
</evidence>
<protein>
    <recommendedName>
        <fullName evidence="3">Endolytic peptidoglycan transglycosylase RlpA</fullName>
        <ecNumber evidence="3">4.2.2.-</ecNumber>
    </recommendedName>
</protein>
<dbReference type="Gene3D" id="2.40.40.10">
    <property type="entry name" value="RlpA-like domain"/>
    <property type="match status" value="1"/>
</dbReference>
<dbReference type="RefSeq" id="WP_221421615.1">
    <property type="nucleotide sequence ID" value="NZ_CP081297.1"/>
</dbReference>
<organism evidence="6 7">
    <name type="scientific">Qipengyuania psychrotolerans</name>
    <dbReference type="NCBI Taxonomy" id="2867238"/>
    <lineage>
        <taxon>Bacteria</taxon>
        <taxon>Pseudomonadati</taxon>
        <taxon>Pseudomonadota</taxon>
        <taxon>Alphaproteobacteria</taxon>
        <taxon>Sphingomonadales</taxon>
        <taxon>Erythrobacteraceae</taxon>
        <taxon>Qipengyuania</taxon>
    </lineage>
</organism>
<gene>
    <name evidence="3" type="primary">rlpA</name>
    <name evidence="6" type="ORF">K3166_07150</name>
</gene>
<dbReference type="SUPFAM" id="SSF50685">
    <property type="entry name" value="Barwin-like endoglucanases"/>
    <property type="match status" value="1"/>
</dbReference>
<dbReference type="InterPro" id="IPR036908">
    <property type="entry name" value="RlpA-like_sf"/>
</dbReference>
<accession>A0ABX8ZB16</accession>
<dbReference type="HAMAP" id="MF_02071">
    <property type="entry name" value="RlpA"/>
    <property type="match status" value="1"/>
</dbReference>
<sequence>MAQRALRGALFFAALVLPGTAGHTEERELTPVTDTHFQASFAEYAPLPDAPLPGGAVVDLDTFDAPVEVEPASTSLGKGIASYYGRRFHGRRTASGERFDMNAMTAAHKTLPFGSLVEVTNPNTGKSVTVRINDRGPYAHGRTIDLSRAAAEQIGIVRRGHGTVDLALVD</sequence>
<dbReference type="InterPro" id="IPR034718">
    <property type="entry name" value="RlpA"/>
</dbReference>
<evidence type="ECO:0000313" key="6">
    <source>
        <dbReference type="EMBL" id="QZD86064.1"/>
    </source>
</evidence>
<evidence type="ECO:0000259" key="5">
    <source>
        <dbReference type="Pfam" id="PF03330"/>
    </source>
</evidence>
<comment type="function">
    <text evidence="3">Lytic transglycosylase with a strong preference for naked glycan strands that lack stem peptides.</text>
</comment>
<dbReference type="Pfam" id="PF03330">
    <property type="entry name" value="DPBB_1"/>
    <property type="match status" value="1"/>
</dbReference>
<dbReference type="NCBIfam" id="TIGR00413">
    <property type="entry name" value="rlpA"/>
    <property type="match status" value="1"/>
</dbReference>
<feature type="domain" description="RlpA-like protein double-psi beta-barrel" evidence="5">
    <location>
        <begin position="79"/>
        <end position="165"/>
    </location>
</feature>
<evidence type="ECO:0000256" key="1">
    <source>
        <dbReference type="ARBA" id="ARBA00023239"/>
    </source>
</evidence>
<keyword evidence="1 3" id="KW-0456">Lyase</keyword>
<dbReference type="Proteomes" id="UP000824280">
    <property type="component" value="Chromosome"/>
</dbReference>
<dbReference type="InterPro" id="IPR009009">
    <property type="entry name" value="RlpA-like_DPBB"/>
</dbReference>
<keyword evidence="7" id="KW-1185">Reference proteome</keyword>
<dbReference type="EC" id="4.2.2.-" evidence="3"/>
<keyword evidence="2 3" id="KW-0961">Cell wall biogenesis/degradation</keyword>
<comment type="similarity">
    <text evidence="3 4">Belongs to the RlpA family.</text>
</comment>
<evidence type="ECO:0000313" key="7">
    <source>
        <dbReference type="Proteomes" id="UP000824280"/>
    </source>
</evidence>
<dbReference type="CDD" id="cd22268">
    <property type="entry name" value="DPBB_RlpA-like"/>
    <property type="match status" value="1"/>
</dbReference>
<dbReference type="InterPro" id="IPR012997">
    <property type="entry name" value="RplA"/>
</dbReference>
<dbReference type="EMBL" id="CP081297">
    <property type="protein sequence ID" value="QZD86064.1"/>
    <property type="molecule type" value="Genomic_DNA"/>
</dbReference>
<reference evidence="6 7" key="1">
    <citation type="submission" date="2021-08" db="EMBL/GenBank/DDBJ databases">
        <title>Comparative Genomics Analysis of the Genus Qipengyuania Reveals Extensive Genetic Diversity and Metabolic Versatility, Including the Description of Fifteen Novel Species.</title>
        <authorList>
            <person name="Liu Y."/>
        </authorList>
    </citation>
    <scope>NUCLEOTIDE SEQUENCE [LARGE SCALE GENOMIC DNA]</scope>
    <source>
        <strain evidence="6 7">1XM2-8</strain>
    </source>
</reference>